<dbReference type="AlphaFoldDB" id="A0A414PSX8"/>
<gene>
    <name evidence="6" type="ORF">DW663_08140</name>
</gene>
<evidence type="ECO:0000256" key="4">
    <source>
        <dbReference type="ARBA" id="ARBA00023136"/>
    </source>
</evidence>
<evidence type="ECO:0000256" key="3">
    <source>
        <dbReference type="ARBA" id="ARBA00022989"/>
    </source>
</evidence>
<keyword evidence="2 5" id="KW-0812">Transmembrane</keyword>
<feature type="transmembrane region" description="Helical" evidence="5">
    <location>
        <begin position="61"/>
        <end position="80"/>
    </location>
</feature>
<dbReference type="GO" id="GO:0016020">
    <property type="term" value="C:membrane"/>
    <property type="evidence" value="ECO:0007669"/>
    <property type="project" value="UniProtKB-SubCell"/>
</dbReference>
<comment type="subcellular location">
    <subcellularLocation>
        <location evidence="1">Membrane</location>
        <topology evidence="1">Multi-pass membrane protein</topology>
    </subcellularLocation>
</comment>
<dbReference type="InterPro" id="IPR047662">
    <property type="entry name" value="SemiSWEET"/>
</dbReference>
<sequence>MKIEIIGLIAACLTTSSFLPQVLMVIKTKDTKSISLKMYSIFVIGTALWIFYGLSTNNMPIVLANSITEMLALIILYYKVKEKKI</sequence>
<evidence type="ECO:0000256" key="2">
    <source>
        <dbReference type="ARBA" id="ARBA00022692"/>
    </source>
</evidence>
<evidence type="ECO:0000256" key="5">
    <source>
        <dbReference type="SAM" id="Phobius"/>
    </source>
</evidence>
<reference evidence="6 7" key="1">
    <citation type="submission" date="2018-08" db="EMBL/GenBank/DDBJ databases">
        <title>A genome reference for cultivated species of the human gut microbiota.</title>
        <authorList>
            <person name="Zou Y."/>
            <person name="Xue W."/>
            <person name="Luo G."/>
        </authorList>
    </citation>
    <scope>NUCLEOTIDE SEQUENCE [LARGE SCALE GENOMIC DNA]</scope>
    <source>
        <strain evidence="6 7">AM25-1</strain>
    </source>
</reference>
<dbReference type="RefSeq" id="WP_005886207.1">
    <property type="nucleotide sequence ID" value="NZ_CABMMQ010000006.1"/>
</dbReference>
<name>A0A414PSX8_FUSMR</name>
<feature type="transmembrane region" description="Helical" evidence="5">
    <location>
        <begin position="6"/>
        <end position="26"/>
    </location>
</feature>
<dbReference type="GeneID" id="62762378"/>
<dbReference type="Gene3D" id="1.20.1280.290">
    <property type="match status" value="1"/>
</dbReference>
<accession>A0A414PSX8</accession>
<dbReference type="GO" id="GO:0051119">
    <property type="term" value="F:sugar transmembrane transporter activity"/>
    <property type="evidence" value="ECO:0007669"/>
    <property type="project" value="InterPro"/>
</dbReference>
<keyword evidence="4 5" id="KW-0472">Membrane</keyword>
<feature type="transmembrane region" description="Helical" evidence="5">
    <location>
        <begin position="38"/>
        <end position="55"/>
    </location>
</feature>
<dbReference type="NCBIfam" id="NF037968">
    <property type="entry name" value="SemiSWEET_2"/>
    <property type="match status" value="1"/>
</dbReference>
<evidence type="ECO:0008006" key="8">
    <source>
        <dbReference type="Google" id="ProtNLM"/>
    </source>
</evidence>
<dbReference type="Pfam" id="PF04193">
    <property type="entry name" value="PQ-loop"/>
    <property type="match status" value="1"/>
</dbReference>
<dbReference type="Proteomes" id="UP000284676">
    <property type="component" value="Unassembled WGS sequence"/>
</dbReference>
<dbReference type="InterPro" id="IPR006603">
    <property type="entry name" value="PQ-loop_rpt"/>
</dbReference>
<organism evidence="6 7">
    <name type="scientific">Fusobacterium mortiferum</name>
    <dbReference type="NCBI Taxonomy" id="850"/>
    <lineage>
        <taxon>Bacteria</taxon>
        <taxon>Fusobacteriati</taxon>
        <taxon>Fusobacteriota</taxon>
        <taxon>Fusobacteriia</taxon>
        <taxon>Fusobacteriales</taxon>
        <taxon>Fusobacteriaceae</taxon>
        <taxon>Fusobacterium</taxon>
    </lineage>
</organism>
<protein>
    <recommendedName>
        <fullName evidence="8">Glutathione synthetase</fullName>
    </recommendedName>
</protein>
<comment type="caution">
    <text evidence="6">The sequence shown here is derived from an EMBL/GenBank/DDBJ whole genome shotgun (WGS) entry which is preliminary data.</text>
</comment>
<proteinExistence type="predicted"/>
<evidence type="ECO:0000313" key="7">
    <source>
        <dbReference type="Proteomes" id="UP000284676"/>
    </source>
</evidence>
<evidence type="ECO:0000313" key="6">
    <source>
        <dbReference type="EMBL" id="RHF71669.1"/>
    </source>
</evidence>
<keyword evidence="3 5" id="KW-1133">Transmembrane helix</keyword>
<evidence type="ECO:0000256" key="1">
    <source>
        <dbReference type="ARBA" id="ARBA00004141"/>
    </source>
</evidence>
<dbReference type="EMBL" id="QRHL01000013">
    <property type="protein sequence ID" value="RHF71669.1"/>
    <property type="molecule type" value="Genomic_DNA"/>
</dbReference>